<keyword evidence="2" id="KW-0812">Transmembrane</keyword>
<keyword evidence="4" id="KW-1185">Reference proteome</keyword>
<evidence type="ECO:0000256" key="2">
    <source>
        <dbReference type="SAM" id="Phobius"/>
    </source>
</evidence>
<evidence type="ECO:0000256" key="1">
    <source>
        <dbReference type="SAM" id="MobiDB-lite"/>
    </source>
</evidence>
<gene>
    <name evidence="3" type="ORF">CEY00_Acc09262</name>
</gene>
<feature type="compositionally biased region" description="Low complexity" evidence="1">
    <location>
        <begin position="38"/>
        <end position="62"/>
    </location>
</feature>
<protein>
    <submittedName>
        <fullName evidence="3">Nuclear pore complex protein</fullName>
    </submittedName>
</protein>
<keyword evidence="2" id="KW-0472">Membrane</keyword>
<comment type="caution">
    <text evidence="3">The sequence shown here is derived from an EMBL/GenBank/DDBJ whole genome shotgun (WGS) entry which is preliminary data.</text>
</comment>
<dbReference type="OMA" id="ALPYMIF"/>
<dbReference type="PANTHER" id="PTHR35482">
    <property type="entry name" value="CYTOCHROME C OXIDASE SUBUNIT"/>
    <property type="match status" value="1"/>
</dbReference>
<feature type="region of interest" description="Disordered" evidence="1">
    <location>
        <begin position="1"/>
        <end position="66"/>
    </location>
</feature>
<reference evidence="4" key="2">
    <citation type="journal article" date="2018" name="BMC Genomics">
        <title>A manually annotated Actinidia chinensis var. chinensis (kiwifruit) genome highlights the challenges associated with draft genomes and gene prediction in plants.</title>
        <authorList>
            <person name="Pilkington S.M."/>
            <person name="Crowhurst R."/>
            <person name="Hilario E."/>
            <person name="Nardozza S."/>
            <person name="Fraser L."/>
            <person name="Peng Y."/>
            <person name="Gunaseelan K."/>
            <person name="Simpson R."/>
            <person name="Tahir J."/>
            <person name="Deroles S.C."/>
            <person name="Templeton K."/>
            <person name="Luo Z."/>
            <person name="Davy M."/>
            <person name="Cheng C."/>
            <person name="McNeilage M."/>
            <person name="Scaglione D."/>
            <person name="Liu Y."/>
            <person name="Zhang Q."/>
            <person name="Datson P."/>
            <person name="De Silva N."/>
            <person name="Gardiner S.E."/>
            <person name="Bassett H."/>
            <person name="Chagne D."/>
            <person name="McCallum J."/>
            <person name="Dzierzon H."/>
            <person name="Deng C."/>
            <person name="Wang Y.Y."/>
            <person name="Barron L."/>
            <person name="Manako K."/>
            <person name="Bowen J."/>
            <person name="Foster T.M."/>
            <person name="Erridge Z.A."/>
            <person name="Tiffin H."/>
            <person name="Waite C.N."/>
            <person name="Davies K.M."/>
            <person name="Grierson E.P."/>
            <person name="Laing W.A."/>
            <person name="Kirk R."/>
            <person name="Chen X."/>
            <person name="Wood M."/>
            <person name="Montefiori M."/>
            <person name="Brummell D.A."/>
            <person name="Schwinn K.E."/>
            <person name="Catanach A."/>
            <person name="Fullerton C."/>
            <person name="Li D."/>
            <person name="Meiyalaghan S."/>
            <person name="Nieuwenhuizen N."/>
            <person name="Read N."/>
            <person name="Prakash R."/>
            <person name="Hunter D."/>
            <person name="Zhang H."/>
            <person name="McKenzie M."/>
            <person name="Knabel M."/>
            <person name="Harris A."/>
            <person name="Allan A.C."/>
            <person name="Gleave A."/>
            <person name="Chen A."/>
            <person name="Janssen B.J."/>
            <person name="Plunkett B."/>
            <person name="Ampomah-Dwamena C."/>
            <person name="Voogd C."/>
            <person name="Leif D."/>
            <person name="Lafferty D."/>
            <person name="Souleyre E.J.F."/>
            <person name="Varkonyi-Gasic E."/>
            <person name="Gambi F."/>
            <person name="Hanley J."/>
            <person name="Yao J.L."/>
            <person name="Cheung J."/>
            <person name="David K.M."/>
            <person name="Warren B."/>
            <person name="Marsh K."/>
            <person name="Snowden K.C."/>
            <person name="Lin-Wang K."/>
            <person name="Brian L."/>
            <person name="Martinez-Sanchez M."/>
            <person name="Wang M."/>
            <person name="Ileperuma N."/>
            <person name="Macnee N."/>
            <person name="Campin R."/>
            <person name="McAtee P."/>
            <person name="Drummond R.S.M."/>
            <person name="Espley R.V."/>
            <person name="Ireland H.S."/>
            <person name="Wu R."/>
            <person name="Atkinson R.G."/>
            <person name="Karunairetnam S."/>
            <person name="Bulley S."/>
            <person name="Chunkath S."/>
            <person name="Hanley Z."/>
            <person name="Storey R."/>
            <person name="Thrimawithana A.H."/>
            <person name="Thomson S."/>
            <person name="David C."/>
            <person name="Testolin R."/>
            <person name="Huang H."/>
            <person name="Hellens R.P."/>
            <person name="Schaffer R.J."/>
        </authorList>
    </citation>
    <scope>NUCLEOTIDE SEQUENCE [LARGE SCALE GENOMIC DNA]</scope>
    <source>
        <strain evidence="4">cv. Red5</strain>
    </source>
</reference>
<dbReference type="InParanoid" id="A0A2R6RA49"/>
<feature type="region of interest" description="Disordered" evidence="1">
    <location>
        <begin position="89"/>
        <end position="109"/>
    </location>
</feature>
<dbReference type="FunCoup" id="A0A2R6RA49">
    <property type="interactions" value="1137"/>
</dbReference>
<dbReference type="OrthoDB" id="206869at2759"/>
<reference evidence="3 4" key="1">
    <citation type="submission" date="2017-07" db="EMBL/GenBank/DDBJ databases">
        <title>An improved, manually edited Actinidia chinensis var. chinensis (kiwifruit) genome highlights the challenges associated with draft genomes and gene prediction in plants.</title>
        <authorList>
            <person name="Pilkington S."/>
            <person name="Crowhurst R."/>
            <person name="Hilario E."/>
            <person name="Nardozza S."/>
            <person name="Fraser L."/>
            <person name="Peng Y."/>
            <person name="Gunaseelan K."/>
            <person name="Simpson R."/>
            <person name="Tahir J."/>
            <person name="Deroles S."/>
            <person name="Templeton K."/>
            <person name="Luo Z."/>
            <person name="Davy M."/>
            <person name="Cheng C."/>
            <person name="Mcneilage M."/>
            <person name="Scaglione D."/>
            <person name="Liu Y."/>
            <person name="Zhang Q."/>
            <person name="Datson P."/>
            <person name="De Silva N."/>
            <person name="Gardiner S."/>
            <person name="Bassett H."/>
            <person name="Chagne D."/>
            <person name="Mccallum J."/>
            <person name="Dzierzon H."/>
            <person name="Deng C."/>
            <person name="Wang Y.-Y."/>
            <person name="Barron N."/>
            <person name="Manako K."/>
            <person name="Bowen J."/>
            <person name="Foster T."/>
            <person name="Erridge Z."/>
            <person name="Tiffin H."/>
            <person name="Waite C."/>
            <person name="Davies K."/>
            <person name="Grierson E."/>
            <person name="Laing W."/>
            <person name="Kirk R."/>
            <person name="Chen X."/>
            <person name="Wood M."/>
            <person name="Montefiori M."/>
            <person name="Brummell D."/>
            <person name="Schwinn K."/>
            <person name="Catanach A."/>
            <person name="Fullerton C."/>
            <person name="Li D."/>
            <person name="Meiyalaghan S."/>
            <person name="Nieuwenhuizen N."/>
            <person name="Read N."/>
            <person name="Prakash R."/>
            <person name="Hunter D."/>
            <person name="Zhang H."/>
            <person name="Mckenzie M."/>
            <person name="Knabel M."/>
            <person name="Harris A."/>
            <person name="Allan A."/>
            <person name="Chen A."/>
            <person name="Janssen B."/>
            <person name="Plunkett B."/>
            <person name="Dwamena C."/>
            <person name="Voogd C."/>
            <person name="Leif D."/>
            <person name="Lafferty D."/>
            <person name="Souleyre E."/>
            <person name="Varkonyi-Gasic E."/>
            <person name="Gambi F."/>
            <person name="Hanley J."/>
            <person name="Yao J.-L."/>
            <person name="Cheung J."/>
            <person name="David K."/>
            <person name="Warren B."/>
            <person name="Marsh K."/>
            <person name="Snowden K."/>
            <person name="Lin-Wang K."/>
            <person name="Brian L."/>
            <person name="Martinez-Sanchez M."/>
            <person name="Wang M."/>
            <person name="Ileperuma N."/>
            <person name="Macnee N."/>
            <person name="Campin R."/>
            <person name="Mcatee P."/>
            <person name="Drummond R."/>
            <person name="Espley R."/>
            <person name="Ireland H."/>
            <person name="Wu R."/>
            <person name="Atkinson R."/>
            <person name="Karunairetnam S."/>
            <person name="Bulley S."/>
            <person name="Chunkath S."/>
            <person name="Hanley Z."/>
            <person name="Storey R."/>
            <person name="Thrimawithana A."/>
            <person name="Thomson S."/>
            <person name="David C."/>
            <person name="Testolin R."/>
        </authorList>
    </citation>
    <scope>NUCLEOTIDE SEQUENCE [LARGE SCALE GENOMIC DNA]</scope>
    <source>
        <strain evidence="4">cv. Red5</strain>
        <tissue evidence="3">Young leaf</tissue>
    </source>
</reference>
<name>A0A2R6RA49_ACTCC</name>
<sequence length="615" mass="66907">MASVPHSSWFCTLKPTNGSLSSSKPKPRNSQLKTLKISSLSSNNAESSSPNSSNSPENSSEPSKIDPVKLAFAKAKAYKEAIRSNPVPKIVQNPVPESAETGNKIDGSVSDVIGNEKAKEYKKNKEAIVGNRGIGEKGNKIDESVSEVTKYGGNEEIPFSVRLAMEKAKEYKKTKETIVGSSGIGEKSETFFGAKNDGSVSDVTTGGNQEAPTSVELAMEKAKEYQKNKGVVGSGKSVEESQAISGLKGGNGMNSRKLLFEKMAAKEEELKISSVDFMGVDLADKKGGRGLRAGTVPVADPFPEGYVREVEILIGDASKFGNAMVSKPKSTEEDSPDMYKPKVSSWGSGNATVSKPKSTEEDSLDIYKPKVSSWGSGNATVSKPKSTEEDSPNIYKPKVSSWGVFPRPSNISKTYGGGRVIRPGQVLETAEVKAAKEARTRELVAAYRSKNVINIDPKLKSECEKVLKDGDSLMELGKLKEALPFYENIMDKLPFKSELHGLAALQWSICQDSLCRREEARVMYEKLQSHPNAKVSKNAKNLLFGFEAMEMMKVKNSAADLGYQKYFEAFVEDKTSYPLKDDEVEEDALTQALPYIIFLFSPILFVLLIAVQKGS</sequence>
<dbReference type="Proteomes" id="UP000241394">
    <property type="component" value="Chromosome LG8"/>
</dbReference>
<dbReference type="PANTHER" id="PTHR35482:SF1">
    <property type="entry name" value="CYTOCHROME C OXIDASE SUBUNIT"/>
    <property type="match status" value="1"/>
</dbReference>
<evidence type="ECO:0000313" key="4">
    <source>
        <dbReference type="Proteomes" id="UP000241394"/>
    </source>
</evidence>
<feature type="transmembrane region" description="Helical" evidence="2">
    <location>
        <begin position="592"/>
        <end position="611"/>
    </location>
</feature>
<dbReference type="EMBL" id="NKQK01000008">
    <property type="protein sequence ID" value="PSS24420.1"/>
    <property type="molecule type" value="Genomic_DNA"/>
</dbReference>
<feature type="compositionally biased region" description="Polar residues" evidence="1">
    <location>
        <begin position="345"/>
        <end position="356"/>
    </location>
</feature>
<organism evidence="3 4">
    <name type="scientific">Actinidia chinensis var. chinensis</name>
    <name type="common">Chinese soft-hair kiwi</name>
    <dbReference type="NCBI Taxonomy" id="1590841"/>
    <lineage>
        <taxon>Eukaryota</taxon>
        <taxon>Viridiplantae</taxon>
        <taxon>Streptophyta</taxon>
        <taxon>Embryophyta</taxon>
        <taxon>Tracheophyta</taxon>
        <taxon>Spermatophyta</taxon>
        <taxon>Magnoliopsida</taxon>
        <taxon>eudicotyledons</taxon>
        <taxon>Gunneridae</taxon>
        <taxon>Pentapetalae</taxon>
        <taxon>asterids</taxon>
        <taxon>Ericales</taxon>
        <taxon>Actinidiaceae</taxon>
        <taxon>Actinidia</taxon>
    </lineage>
</organism>
<dbReference type="Gramene" id="PSS24420">
    <property type="protein sequence ID" value="PSS24420"/>
    <property type="gene ID" value="CEY00_Acc09262"/>
</dbReference>
<feature type="compositionally biased region" description="Basic and acidic residues" evidence="1">
    <location>
        <begin position="329"/>
        <end position="340"/>
    </location>
</feature>
<feature type="region of interest" description="Disordered" evidence="1">
    <location>
        <begin position="325"/>
        <end position="362"/>
    </location>
</feature>
<keyword evidence="2" id="KW-1133">Transmembrane helix</keyword>
<dbReference type="AlphaFoldDB" id="A0A2R6RA49"/>
<proteinExistence type="predicted"/>
<feature type="compositionally biased region" description="Polar residues" evidence="1">
    <location>
        <begin position="1"/>
        <end position="37"/>
    </location>
</feature>
<evidence type="ECO:0000313" key="3">
    <source>
        <dbReference type="EMBL" id="PSS24420.1"/>
    </source>
</evidence>
<accession>A0A2R6RA49</accession>